<reference evidence="1" key="3">
    <citation type="journal article" date="2017" name="Nature">
        <title>Genome sequence of the progenitor of the wheat D genome Aegilops tauschii.</title>
        <authorList>
            <person name="Luo M.C."/>
            <person name="Gu Y.Q."/>
            <person name="Puiu D."/>
            <person name="Wang H."/>
            <person name="Twardziok S.O."/>
            <person name="Deal K.R."/>
            <person name="Huo N."/>
            <person name="Zhu T."/>
            <person name="Wang L."/>
            <person name="Wang Y."/>
            <person name="McGuire P.E."/>
            <person name="Liu S."/>
            <person name="Long H."/>
            <person name="Ramasamy R.K."/>
            <person name="Rodriguez J.C."/>
            <person name="Van S.L."/>
            <person name="Yuan L."/>
            <person name="Wang Z."/>
            <person name="Xia Z."/>
            <person name="Xiao L."/>
            <person name="Anderson O.D."/>
            <person name="Ouyang S."/>
            <person name="Liang Y."/>
            <person name="Zimin A.V."/>
            <person name="Pertea G."/>
            <person name="Qi P."/>
            <person name="Bennetzen J.L."/>
            <person name="Dai X."/>
            <person name="Dawson M.W."/>
            <person name="Muller H.G."/>
            <person name="Kugler K."/>
            <person name="Rivarola-Duarte L."/>
            <person name="Spannagl M."/>
            <person name="Mayer K.F.X."/>
            <person name="Lu F.H."/>
            <person name="Bevan M.W."/>
            <person name="Leroy P."/>
            <person name="Li P."/>
            <person name="You F.M."/>
            <person name="Sun Q."/>
            <person name="Liu Z."/>
            <person name="Lyons E."/>
            <person name="Wicker T."/>
            <person name="Salzberg S.L."/>
            <person name="Devos K.M."/>
            <person name="Dvorak J."/>
        </authorList>
    </citation>
    <scope>NUCLEOTIDE SEQUENCE [LARGE SCALE GENOMIC DNA]</scope>
    <source>
        <strain evidence="1">cv. AL8/78</strain>
    </source>
</reference>
<name>A0A453NDF5_AEGTS</name>
<reference evidence="1" key="5">
    <citation type="journal article" date="2021" name="G3 (Bethesda)">
        <title>Aegilops tauschii genome assembly Aet v5.0 features greater sequence contiguity and improved annotation.</title>
        <authorList>
            <person name="Wang L."/>
            <person name="Zhu T."/>
            <person name="Rodriguez J.C."/>
            <person name="Deal K.R."/>
            <person name="Dubcovsky J."/>
            <person name="McGuire P.E."/>
            <person name="Lux T."/>
            <person name="Spannagl M."/>
            <person name="Mayer K.F.X."/>
            <person name="Baldrich P."/>
            <person name="Meyers B.C."/>
            <person name="Huo N."/>
            <person name="Gu Y.Q."/>
            <person name="Zhou H."/>
            <person name="Devos K.M."/>
            <person name="Bennetzen J.L."/>
            <person name="Unver T."/>
            <person name="Budak H."/>
            <person name="Gulick P.J."/>
            <person name="Galiba G."/>
            <person name="Kalapos B."/>
            <person name="Nelson D.R."/>
            <person name="Li P."/>
            <person name="You F.M."/>
            <person name="Luo M.C."/>
            <person name="Dvorak J."/>
        </authorList>
    </citation>
    <scope>NUCLEOTIDE SEQUENCE [LARGE SCALE GENOMIC DNA]</scope>
    <source>
        <strain evidence="1">cv. AL8/78</strain>
    </source>
</reference>
<reference evidence="1" key="4">
    <citation type="submission" date="2019-03" db="UniProtKB">
        <authorList>
            <consortium name="EnsemblPlants"/>
        </authorList>
    </citation>
    <scope>IDENTIFICATION</scope>
</reference>
<dbReference type="EnsemblPlants" id="AET6Gv20334500.1">
    <property type="protein sequence ID" value="AET6Gv20334500.1"/>
    <property type="gene ID" value="AET6Gv20334500"/>
</dbReference>
<dbReference type="AlphaFoldDB" id="A0A453NDF5"/>
<evidence type="ECO:0000313" key="2">
    <source>
        <dbReference type="Proteomes" id="UP000015105"/>
    </source>
</evidence>
<organism evidence="1 2">
    <name type="scientific">Aegilops tauschii subsp. strangulata</name>
    <name type="common">Goatgrass</name>
    <dbReference type="NCBI Taxonomy" id="200361"/>
    <lineage>
        <taxon>Eukaryota</taxon>
        <taxon>Viridiplantae</taxon>
        <taxon>Streptophyta</taxon>
        <taxon>Embryophyta</taxon>
        <taxon>Tracheophyta</taxon>
        <taxon>Spermatophyta</taxon>
        <taxon>Magnoliopsida</taxon>
        <taxon>Liliopsida</taxon>
        <taxon>Poales</taxon>
        <taxon>Poaceae</taxon>
        <taxon>BOP clade</taxon>
        <taxon>Pooideae</taxon>
        <taxon>Triticodae</taxon>
        <taxon>Triticeae</taxon>
        <taxon>Triticinae</taxon>
        <taxon>Aegilops</taxon>
    </lineage>
</organism>
<accession>A0A453NDF5</accession>
<dbReference type="PANTHER" id="PTHR33116:SF87">
    <property type="entry name" value="OS01G0158850 PROTEIN"/>
    <property type="match status" value="1"/>
</dbReference>
<protein>
    <submittedName>
        <fullName evidence="1">Uncharacterized protein</fullName>
    </submittedName>
</protein>
<dbReference type="Gramene" id="AET6Gv20334500.1">
    <property type="protein sequence ID" value="AET6Gv20334500.1"/>
    <property type="gene ID" value="AET6Gv20334500"/>
</dbReference>
<evidence type="ECO:0000313" key="1">
    <source>
        <dbReference type="EnsemblPlants" id="AET6Gv20334500.1"/>
    </source>
</evidence>
<proteinExistence type="predicted"/>
<keyword evidence="2" id="KW-1185">Reference proteome</keyword>
<reference evidence="2" key="1">
    <citation type="journal article" date="2014" name="Science">
        <title>Ancient hybridizations among the ancestral genomes of bread wheat.</title>
        <authorList>
            <consortium name="International Wheat Genome Sequencing Consortium,"/>
            <person name="Marcussen T."/>
            <person name="Sandve S.R."/>
            <person name="Heier L."/>
            <person name="Spannagl M."/>
            <person name="Pfeifer M."/>
            <person name="Jakobsen K.S."/>
            <person name="Wulff B.B."/>
            <person name="Steuernagel B."/>
            <person name="Mayer K.F."/>
            <person name="Olsen O.A."/>
        </authorList>
    </citation>
    <scope>NUCLEOTIDE SEQUENCE [LARGE SCALE GENOMIC DNA]</scope>
    <source>
        <strain evidence="2">cv. AL8/78</strain>
    </source>
</reference>
<sequence>MMVEGSDEDIRHLKFLLLCFQEMSGLTINFAKSEVMVLGYFEEEAQRIANRLNCRLGSFPTAYLGMPISDTRLQEKDFRPIISKLQPRMEPWQGRWLSKAARVVLMNSSLISLLMYVMGFYSLHESLHHEVTKLLSRFFWVGEGNKQKYHMKWSEICKPKDQGGLGVISSKRMNIALLSKWLWRIQTGEGGLWLEIIRAKYLRG</sequence>
<dbReference type="PANTHER" id="PTHR33116">
    <property type="entry name" value="REVERSE TRANSCRIPTASE ZINC-BINDING DOMAIN-CONTAINING PROTEIN-RELATED-RELATED"/>
    <property type="match status" value="1"/>
</dbReference>
<reference evidence="2" key="2">
    <citation type="journal article" date="2017" name="Nat. Plants">
        <title>The Aegilops tauschii genome reveals multiple impacts of transposons.</title>
        <authorList>
            <person name="Zhao G."/>
            <person name="Zou C."/>
            <person name="Li K."/>
            <person name="Wang K."/>
            <person name="Li T."/>
            <person name="Gao L."/>
            <person name="Zhang X."/>
            <person name="Wang H."/>
            <person name="Yang Z."/>
            <person name="Liu X."/>
            <person name="Jiang W."/>
            <person name="Mao L."/>
            <person name="Kong X."/>
            <person name="Jiao Y."/>
            <person name="Jia J."/>
        </authorList>
    </citation>
    <scope>NUCLEOTIDE SEQUENCE [LARGE SCALE GENOMIC DNA]</scope>
    <source>
        <strain evidence="2">cv. AL8/78</strain>
    </source>
</reference>
<dbReference type="Proteomes" id="UP000015105">
    <property type="component" value="Chromosome 6D"/>
</dbReference>